<accession>A0A0X8X2V7</accession>
<dbReference type="AlphaFoldDB" id="A0A0X8X2V7"/>
<sequence length="121" mass="13621">MLKPFLIIIVYLLLFNTVVAQKKDTAVYFIKKSGYLQKNAPGADFIIMISPPDTSVNKNLYMVNTYYPSGKIRYISSATSKKLQPIDPKSPGYVKPLLQGQFISFFKTGIKCRSQTMKTGI</sequence>
<protein>
    <submittedName>
        <fullName evidence="1">Uncharacterized protein</fullName>
    </submittedName>
</protein>
<dbReference type="KEGG" id="mgot:MgSA37_02310"/>
<organism evidence="1 2">
    <name type="scientific">Mucilaginibacter gotjawali</name>
    <dbReference type="NCBI Taxonomy" id="1550579"/>
    <lineage>
        <taxon>Bacteria</taxon>
        <taxon>Pseudomonadati</taxon>
        <taxon>Bacteroidota</taxon>
        <taxon>Sphingobacteriia</taxon>
        <taxon>Sphingobacteriales</taxon>
        <taxon>Sphingobacteriaceae</taxon>
        <taxon>Mucilaginibacter</taxon>
    </lineage>
</organism>
<proteinExistence type="predicted"/>
<reference evidence="1 2" key="1">
    <citation type="submission" date="2015-12" db="EMBL/GenBank/DDBJ databases">
        <title>Genome sequence of Mucilaginibacter gotjawali.</title>
        <authorList>
            <person name="Lee J.S."/>
            <person name="Lee K.C."/>
            <person name="Kim K.K."/>
            <person name="Lee B.W."/>
        </authorList>
    </citation>
    <scope>NUCLEOTIDE SEQUENCE [LARGE SCALE GENOMIC DNA]</scope>
    <source>
        <strain evidence="1 2">SA3-7</strain>
    </source>
</reference>
<evidence type="ECO:0000313" key="2">
    <source>
        <dbReference type="Proteomes" id="UP000218263"/>
    </source>
</evidence>
<dbReference type="EMBL" id="AP017313">
    <property type="protein sequence ID" value="BAU54138.1"/>
    <property type="molecule type" value="Genomic_DNA"/>
</dbReference>
<gene>
    <name evidence="1" type="ORF">MgSA37_02310</name>
</gene>
<keyword evidence="2" id="KW-1185">Reference proteome</keyword>
<name>A0A0X8X2V7_9SPHI</name>
<evidence type="ECO:0000313" key="1">
    <source>
        <dbReference type="EMBL" id="BAU54138.1"/>
    </source>
</evidence>
<dbReference type="Proteomes" id="UP000218263">
    <property type="component" value="Chromosome"/>
</dbReference>